<keyword evidence="1" id="KW-0378">Hydrolase</keyword>
<comment type="caution">
    <text evidence="2">The sequence shown here is derived from an EMBL/GenBank/DDBJ whole genome shotgun (WGS) entry which is preliminary data.</text>
</comment>
<protein>
    <submittedName>
        <fullName evidence="2">LIP-domain-containing protein</fullName>
    </submittedName>
</protein>
<dbReference type="PANTHER" id="PTHR34853:SF5">
    <property type="entry name" value="LIP-DOMAIN-CONTAINING PROTEIN-RELATED"/>
    <property type="match status" value="1"/>
</dbReference>
<sequence>MWPRWPLPPIQDPFYTAPPDFESFAPGTVLRIRTDASNIATVVNRSAAYNILYRTVDARYQPSWAVTTLLISHLRLTMNGSSPRLLTHQTQYNSPDVDSSPSYLLSTLYATAADPTPVDCVAEALSRGWYVSVPDFEGPLAALFAGPQAGYAVLGLCKMRNVGLLGWFTGMLLRC</sequence>
<gene>
    <name evidence="2" type="ORF">SCAR479_09970</name>
</gene>
<keyword evidence="3" id="KW-1185">Reference proteome</keyword>
<dbReference type="Pfam" id="PF03583">
    <property type="entry name" value="LIP"/>
    <property type="match status" value="1"/>
</dbReference>
<name>A0ABR2XIF0_9PEZI</name>
<evidence type="ECO:0000256" key="1">
    <source>
        <dbReference type="ARBA" id="ARBA00022801"/>
    </source>
</evidence>
<dbReference type="InterPro" id="IPR005152">
    <property type="entry name" value="Lipase_secreted"/>
</dbReference>
<reference evidence="2 3" key="1">
    <citation type="submission" date="2024-02" db="EMBL/GenBank/DDBJ databases">
        <title>First draft genome assembly of two strains of Seiridium cardinale.</title>
        <authorList>
            <person name="Emiliani G."/>
            <person name="Scali E."/>
        </authorList>
    </citation>
    <scope>NUCLEOTIDE SEQUENCE [LARGE SCALE GENOMIC DNA]</scope>
    <source>
        <strain evidence="2 3">BM-138-000479</strain>
    </source>
</reference>
<evidence type="ECO:0000313" key="2">
    <source>
        <dbReference type="EMBL" id="KAK9773437.1"/>
    </source>
</evidence>
<dbReference type="Gene3D" id="3.40.50.1820">
    <property type="entry name" value="alpha/beta hydrolase"/>
    <property type="match status" value="1"/>
</dbReference>
<dbReference type="InterPro" id="IPR029058">
    <property type="entry name" value="AB_hydrolase_fold"/>
</dbReference>
<accession>A0ABR2XIF0</accession>
<evidence type="ECO:0000313" key="3">
    <source>
        <dbReference type="Proteomes" id="UP001465668"/>
    </source>
</evidence>
<dbReference type="PANTHER" id="PTHR34853">
    <property type="match status" value="1"/>
</dbReference>
<organism evidence="2 3">
    <name type="scientific">Seiridium cardinale</name>
    <dbReference type="NCBI Taxonomy" id="138064"/>
    <lineage>
        <taxon>Eukaryota</taxon>
        <taxon>Fungi</taxon>
        <taxon>Dikarya</taxon>
        <taxon>Ascomycota</taxon>
        <taxon>Pezizomycotina</taxon>
        <taxon>Sordariomycetes</taxon>
        <taxon>Xylariomycetidae</taxon>
        <taxon>Amphisphaeriales</taxon>
        <taxon>Sporocadaceae</taxon>
        <taxon>Seiridium</taxon>
    </lineage>
</organism>
<proteinExistence type="predicted"/>
<dbReference type="EMBL" id="JARVKM010000051">
    <property type="protein sequence ID" value="KAK9773437.1"/>
    <property type="molecule type" value="Genomic_DNA"/>
</dbReference>
<dbReference type="Proteomes" id="UP001465668">
    <property type="component" value="Unassembled WGS sequence"/>
</dbReference>